<keyword evidence="1" id="KW-0812">Transmembrane</keyword>
<dbReference type="RefSeq" id="WP_181127807.1">
    <property type="nucleotide sequence ID" value="NZ_FOQO01000006.1"/>
</dbReference>
<protein>
    <submittedName>
        <fullName evidence="2">Uncharacterized protein</fullName>
    </submittedName>
</protein>
<organism evidence="2 3">
    <name type="scientific">Parapedobacter indicus</name>
    <dbReference type="NCBI Taxonomy" id="1477437"/>
    <lineage>
        <taxon>Bacteria</taxon>
        <taxon>Pseudomonadati</taxon>
        <taxon>Bacteroidota</taxon>
        <taxon>Sphingobacteriia</taxon>
        <taxon>Sphingobacteriales</taxon>
        <taxon>Sphingobacteriaceae</taxon>
        <taxon>Parapedobacter</taxon>
    </lineage>
</organism>
<keyword evidence="1" id="KW-0472">Membrane</keyword>
<reference evidence="2 3" key="1">
    <citation type="submission" date="2016-10" db="EMBL/GenBank/DDBJ databases">
        <authorList>
            <person name="de Groot N.N."/>
        </authorList>
    </citation>
    <scope>NUCLEOTIDE SEQUENCE [LARGE SCALE GENOMIC DNA]</scope>
    <source>
        <strain evidence="2 3">RK1</strain>
    </source>
</reference>
<dbReference type="AlphaFoldDB" id="A0A1I3M6M7"/>
<feature type="transmembrane region" description="Helical" evidence="1">
    <location>
        <begin position="6"/>
        <end position="30"/>
    </location>
</feature>
<evidence type="ECO:0000256" key="1">
    <source>
        <dbReference type="SAM" id="Phobius"/>
    </source>
</evidence>
<dbReference type="STRING" id="1477437.SAMN05444682_106262"/>
<sequence length="49" mass="5728">MTFMENWIVILAYIGGIVTVVVFVGCIYLLKIVLIELHTTCDDDYEWHH</sequence>
<name>A0A1I3M6M7_9SPHI</name>
<evidence type="ECO:0000313" key="3">
    <source>
        <dbReference type="Proteomes" id="UP000198670"/>
    </source>
</evidence>
<dbReference type="EMBL" id="FOQO01000006">
    <property type="protein sequence ID" value="SFI92587.1"/>
    <property type="molecule type" value="Genomic_DNA"/>
</dbReference>
<gene>
    <name evidence="2" type="ORF">SAMN05444682_106262</name>
</gene>
<proteinExistence type="predicted"/>
<keyword evidence="3" id="KW-1185">Reference proteome</keyword>
<dbReference type="Proteomes" id="UP000198670">
    <property type="component" value="Unassembled WGS sequence"/>
</dbReference>
<keyword evidence="1" id="KW-1133">Transmembrane helix</keyword>
<accession>A0A1I3M6M7</accession>
<evidence type="ECO:0000313" key="2">
    <source>
        <dbReference type="EMBL" id="SFI92587.1"/>
    </source>
</evidence>